<gene>
    <name evidence="6" type="ORF">DES48_10986</name>
</gene>
<dbReference type="Gene3D" id="1.10.10.10">
    <property type="entry name" value="Winged helix-like DNA-binding domain superfamily/Winged helix DNA-binding domain"/>
    <property type="match status" value="1"/>
</dbReference>
<dbReference type="CDD" id="cd05466">
    <property type="entry name" value="PBP2_LTTR_substrate"/>
    <property type="match status" value="1"/>
</dbReference>
<dbReference type="Pfam" id="PF00126">
    <property type="entry name" value="HTH_1"/>
    <property type="match status" value="1"/>
</dbReference>
<accession>A0A366E0E2</accession>
<evidence type="ECO:0000313" key="7">
    <source>
        <dbReference type="Proteomes" id="UP000252254"/>
    </source>
</evidence>
<dbReference type="STRING" id="200904.GCA_900168775_03476"/>
<dbReference type="InterPro" id="IPR050950">
    <property type="entry name" value="HTH-type_LysR_regulators"/>
</dbReference>
<dbReference type="GO" id="GO:0003677">
    <property type="term" value="F:DNA binding"/>
    <property type="evidence" value="ECO:0007669"/>
    <property type="project" value="UniProtKB-KW"/>
</dbReference>
<keyword evidence="7" id="KW-1185">Reference proteome</keyword>
<evidence type="ECO:0000256" key="4">
    <source>
        <dbReference type="ARBA" id="ARBA00023163"/>
    </source>
</evidence>
<dbReference type="GO" id="GO:0005829">
    <property type="term" value="C:cytosol"/>
    <property type="evidence" value="ECO:0007669"/>
    <property type="project" value="TreeGrafter"/>
</dbReference>
<reference evidence="6 7" key="1">
    <citation type="submission" date="2018-06" db="EMBL/GenBank/DDBJ databases">
        <title>Genomic Encyclopedia of Type Strains, Phase IV (KMG-IV): sequencing the most valuable type-strain genomes for metagenomic binning, comparative biology and taxonomic classification.</title>
        <authorList>
            <person name="Goeker M."/>
        </authorList>
    </citation>
    <scope>NUCLEOTIDE SEQUENCE [LARGE SCALE GENOMIC DNA]</scope>
    <source>
        <strain evidence="6 7">DSM 15140</strain>
    </source>
</reference>
<dbReference type="InterPro" id="IPR000847">
    <property type="entry name" value="LysR_HTH_N"/>
</dbReference>
<keyword evidence="2" id="KW-0805">Transcription regulation</keyword>
<evidence type="ECO:0000256" key="1">
    <source>
        <dbReference type="ARBA" id="ARBA00009437"/>
    </source>
</evidence>
<dbReference type="OrthoDB" id="9778774at2"/>
<dbReference type="GO" id="GO:0003700">
    <property type="term" value="F:DNA-binding transcription factor activity"/>
    <property type="evidence" value="ECO:0007669"/>
    <property type="project" value="InterPro"/>
</dbReference>
<evidence type="ECO:0000256" key="3">
    <source>
        <dbReference type="ARBA" id="ARBA00023125"/>
    </source>
</evidence>
<protein>
    <submittedName>
        <fullName evidence="6">DNA-binding transcriptional LysR family regulator</fullName>
    </submittedName>
</protein>
<dbReference type="InterPro" id="IPR036388">
    <property type="entry name" value="WH-like_DNA-bd_sf"/>
</dbReference>
<keyword evidence="4" id="KW-0804">Transcription</keyword>
<dbReference type="Pfam" id="PF03466">
    <property type="entry name" value="LysR_substrate"/>
    <property type="match status" value="1"/>
</dbReference>
<dbReference type="Gene3D" id="3.40.190.290">
    <property type="match status" value="1"/>
</dbReference>
<dbReference type="AlphaFoldDB" id="A0A366E0E2"/>
<comment type="caution">
    <text evidence="6">The sequence shown here is derived from an EMBL/GenBank/DDBJ whole genome shotgun (WGS) entry which is preliminary data.</text>
</comment>
<dbReference type="PANTHER" id="PTHR30419">
    <property type="entry name" value="HTH-TYPE TRANSCRIPTIONAL REGULATOR YBHD"/>
    <property type="match status" value="1"/>
</dbReference>
<organism evidence="6 7">
    <name type="scientific">Paraliobacillus ryukyuensis</name>
    <dbReference type="NCBI Taxonomy" id="200904"/>
    <lineage>
        <taxon>Bacteria</taxon>
        <taxon>Bacillati</taxon>
        <taxon>Bacillota</taxon>
        <taxon>Bacilli</taxon>
        <taxon>Bacillales</taxon>
        <taxon>Bacillaceae</taxon>
        <taxon>Paraliobacillus</taxon>
    </lineage>
</organism>
<name>A0A366E0E2_9BACI</name>
<evidence type="ECO:0000259" key="5">
    <source>
        <dbReference type="PROSITE" id="PS50931"/>
    </source>
</evidence>
<sequence>MNTEALEYFIKVYEEKSVTAAAKELYITPQGVSKTIKQLELELEAELFFRGPRGMEATEAGELLHARAKHIRYLMKDIKKEISVISGRKGVLNLIVTYSATAYFPVDFLYQFSQAHNDIQIKIREVPDESPTGKVFQDEADVGLVMGHNDFENCEHEQVTYGEVVLVVNKQHKLANRDEISIHELTDESFVLKTTAKGHDHIFVEECLNQGFTPNIVHEFGNIISAHRLVEINNFVAVSVDFVEESLQNPQLKIVKLKEKLPQNIYLVTRKRGFQSEAVSLFQHYIKNF</sequence>
<dbReference type="Proteomes" id="UP000252254">
    <property type="component" value="Unassembled WGS sequence"/>
</dbReference>
<dbReference type="InterPro" id="IPR005119">
    <property type="entry name" value="LysR_subst-bd"/>
</dbReference>
<proteinExistence type="inferred from homology"/>
<dbReference type="RefSeq" id="WP_113869620.1">
    <property type="nucleotide sequence ID" value="NZ_BAABQN010000006.1"/>
</dbReference>
<comment type="similarity">
    <text evidence="1">Belongs to the LysR transcriptional regulatory family.</text>
</comment>
<dbReference type="EMBL" id="QNRI01000009">
    <property type="protein sequence ID" value="RBO95249.1"/>
    <property type="molecule type" value="Genomic_DNA"/>
</dbReference>
<keyword evidence="3 6" id="KW-0238">DNA-binding</keyword>
<evidence type="ECO:0000256" key="2">
    <source>
        <dbReference type="ARBA" id="ARBA00023015"/>
    </source>
</evidence>
<evidence type="ECO:0000313" key="6">
    <source>
        <dbReference type="EMBL" id="RBO95249.1"/>
    </source>
</evidence>
<dbReference type="SUPFAM" id="SSF46785">
    <property type="entry name" value="Winged helix' DNA-binding domain"/>
    <property type="match status" value="1"/>
</dbReference>
<dbReference type="PANTHER" id="PTHR30419:SF8">
    <property type="entry name" value="NITROGEN ASSIMILATION TRANSCRIPTIONAL ACTIVATOR-RELATED"/>
    <property type="match status" value="1"/>
</dbReference>
<dbReference type="InterPro" id="IPR036390">
    <property type="entry name" value="WH_DNA-bd_sf"/>
</dbReference>
<dbReference type="SUPFAM" id="SSF53850">
    <property type="entry name" value="Periplasmic binding protein-like II"/>
    <property type="match status" value="1"/>
</dbReference>
<dbReference type="PROSITE" id="PS50931">
    <property type="entry name" value="HTH_LYSR"/>
    <property type="match status" value="1"/>
</dbReference>
<feature type="domain" description="HTH lysR-type" evidence="5">
    <location>
        <begin position="1"/>
        <end position="58"/>
    </location>
</feature>